<evidence type="ECO:0000256" key="2">
    <source>
        <dbReference type="ARBA" id="ARBA00022448"/>
    </source>
</evidence>
<keyword evidence="8 9" id="KW-0472">Membrane</keyword>
<evidence type="ECO:0000256" key="5">
    <source>
        <dbReference type="ARBA" id="ARBA00022927"/>
    </source>
</evidence>
<evidence type="ECO:0000256" key="1">
    <source>
        <dbReference type="ARBA" id="ARBA00004162"/>
    </source>
</evidence>
<keyword evidence="2 9" id="KW-0813">Transport</keyword>
<name>A0A1I5P9V2_9BACI</name>
<evidence type="ECO:0000256" key="6">
    <source>
        <dbReference type="ARBA" id="ARBA00022989"/>
    </source>
</evidence>
<accession>A0A1I5P9V2</accession>
<organism evidence="11 12">
    <name type="scientific">Salibacterium halotolerans</name>
    <dbReference type="NCBI Taxonomy" id="1884432"/>
    <lineage>
        <taxon>Bacteria</taxon>
        <taxon>Bacillati</taxon>
        <taxon>Bacillota</taxon>
        <taxon>Bacilli</taxon>
        <taxon>Bacillales</taxon>
        <taxon>Bacillaceae</taxon>
    </lineage>
</organism>
<sequence>MNLGPMSIGLIVLAALLIFGPKKLPELGKAAGNTLREFKSATKGLADDVEEDEKKKNRQQSNDDSDK</sequence>
<keyword evidence="6 9" id="KW-1133">Transmembrane helix</keyword>
<comment type="function">
    <text evidence="9">Part of the twin-arginine translocation (Tat) system that transports large folded proteins containing a characteristic twin-arginine motif in their signal peptide across membranes. TatA could form the protein-conducting channel of the Tat system.</text>
</comment>
<keyword evidence="7 9" id="KW-0811">Translocation</keyword>
<evidence type="ECO:0000256" key="10">
    <source>
        <dbReference type="SAM" id="MobiDB-lite"/>
    </source>
</evidence>
<evidence type="ECO:0000313" key="11">
    <source>
        <dbReference type="EMBL" id="SFP30301.1"/>
    </source>
</evidence>
<protein>
    <recommendedName>
        <fullName evidence="9">Sec-independent protein translocase protein TatA</fullName>
    </recommendedName>
</protein>
<dbReference type="InterPro" id="IPR003369">
    <property type="entry name" value="TatA/B/E"/>
</dbReference>
<feature type="region of interest" description="Disordered" evidence="10">
    <location>
        <begin position="43"/>
        <end position="67"/>
    </location>
</feature>
<dbReference type="AlphaFoldDB" id="A0A1I5P9V2"/>
<dbReference type="Gene3D" id="1.20.5.3310">
    <property type="match status" value="1"/>
</dbReference>
<comment type="subcellular location">
    <subcellularLocation>
        <location evidence="1 9">Cell membrane</location>
        <topology evidence="1 9">Single-pass membrane protein</topology>
    </subcellularLocation>
</comment>
<dbReference type="PANTHER" id="PTHR42982">
    <property type="entry name" value="SEC-INDEPENDENT PROTEIN TRANSLOCASE PROTEIN TATA"/>
    <property type="match status" value="1"/>
</dbReference>
<dbReference type="Proteomes" id="UP000198892">
    <property type="component" value="Unassembled WGS sequence"/>
</dbReference>
<dbReference type="NCBIfam" id="TIGR01411">
    <property type="entry name" value="tatAE"/>
    <property type="match status" value="1"/>
</dbReference>
<dbReference type="GO" id="GO:0008320">
    <property type="term" value="F:protein transmembrane transporter activity"/>
    <property type="evidence" value="ECO:0007669"/>
    <property type="project" value="UniProtKB-UniRule"/>
</dbReference>
<evidence type="ECO:0000313" key="12">
    <source>
        <dbReference type="Proteomes" id="UP000198892"/>
    </source>
</evidence>
<gene>
    <name evidence="9" type="primary">tatA</name>
    <name evidence="11" type="ORF">SAMN05518683_10418</name>
</gene>
<evidence type="ECO:0000256" key="3">
    <source>
        <dbReference type="ARBA" id="ARBA00022475"/>
    </source>
</evidence>
<dbReference type="NCBIfam" id="NF011430">
    <property type="entry name" value="PRK14861.1"/>
    <property type="match status" value="1"/>
</dbReference>
<dbReference type="RefSeq" id="WP_093335581.1">
    <property type="nucleotide sequence ID" value="NZ_FOXD01000004.1"/>
</dbReference>
<dbReference type="EMBL" id="FOXD01000004">
    <property type="protein sequence ID" value="SFP30301.1"/>
    <property type="molecule type" value="Genomic_DNA"/>
</dbReference>
<proteinExistence type="inferred from homology"/>
<dbReference type="PANTHER" id="PTHR42982:SF1">
    <property type="entry name" value="SEC-INDEPENDENT PROTEIN TRANSLOCASE PROTEIN TATA"/>
    <property type="match status" value="1"/>
</dbReference>
<dbReference type="Pfam" id="PF02416">
    <property type="entry name" value="TatA_B_E"/>
    <property type="match status" value="1"/>
</dbReference>
<dbReference type="GO" id="GO:0033281">
    <property type="term" value="C:TAT protein transport complex"/>
    <property type="evidence" value="ECO:0007669"/>
    <property type="project" value="UniProtKB-UniRule"/>
</dbReference>
<evidence type="ECO:0000256" key="8">
    <source>
        <dbReference type="ARBA" id="ARBA00023136"/>
    </source>
</evidence>
<keyword evidence="5 9" id="KW-0653">Protein transport</keyword>
<comment type="similarity">
    <text evidence="9">Belongs to the TatA/E family.</text>
</comment>
<dbReference type="OrthoDB" id="9800908at2"/>
<evidence type="ECO:0000256" key="9">
    <source>
        <dbReference type="HAMAP-Rule" id="MF_00236"/>
    </source>
</evidence>
<keyword evidence="12" id="KW-1185">Reference proteome</keyword>
<dbReference type="STRING" id="1884432.SAMN05518683_10418"/>
<dbReference type="GO" id="GO:0043953">
    <property type="term" value="P:protein transport by the Tat complex"/>
    <property type="evidence" value="ECO:0007669"/>
    <property type="project" value="UniProtKB-UniRule"/>
</dbReference>
<dbReference type="HAMAP" id="MF_00236">
    <property type="entry name" value="TatA_E"/>
    <property type="match status" value="1"/>
</dbReference>
<comment type="subunit">
    <text evidence="9">Forms a complex with TatC.</text>
</comment>
<reference evidence="12" key="1">
    <citation type="submission" date="2016-10" db="EMBL/GenBank/DDBJ databases">
        <authorList>
            <person name="Varghese N."/>
            <person name="Submissions S."/>
        </authorList>
    </citation>
    <scope>NUCLEOTIDE SEQUENCE [LARGE SCALE GENOMIC DNA]</scope>
    <source>
        <strain evidence="12">S7</strain>
    </source>
</reference>
<keyword evidence="4 9" id="KW-0812">Transmembrane</keyword>
<evidence type="ECO:0000256" key="4">
    <source>
        <dbReference type="ARBA" id="ARBA00022692"/>
    </source>
</evidence>
<evidence type="ECO:0000256" key="7">
    <source>
        <dbReference type="ARBA" id="ARBA00023010"/>
    </source>
</evidence>
<dbReference type="InterPro" id="IPR006312">
    <property type="entry name" value="TatA/E"/>
</dbReference>
<keyword evidence="3 9" id="KW-1003">Cell membrane</keyword>